<keyword evidence="1" id="KW-1133">Transmembrane helix</keyword>
<keyword evidence="1" id="KW-0812">Transmembrane</keyword>
<feature type="transmembrane region" description="Helical" evidence="1">
    <location>
        <begin position="66"/>
        <end position="86"/>
    </location>
</feature>
<keyword evidence="3" id="KW-1185">Reference proteome</keyword>
<keyword evidence="1" id="KW-0472">Membrane</keyword>
<reference evidence="2 3" key="1">
    <citation type="journal article" date="2021" name="BMC Biol.">
        <title>Horizontally acquired antibacterial genes associated with adaptive radiation of ladybird beetles.</title>
        <authorList>
            <person name="Li H.S."/>
            <person name="Tang X.F."/>
            <person name="Huang Y.H."/>
            <person name="Xu Z.Y."/>
            <person name="Chen M.L."/>
            <person name="Du X.Y."/>
            <person name="Qiu B.Y."/>
            <person name="Chen P.T."/>
            <person name="Zhang W."/>
            <person name="Slipinski A."/>
            <person name="Escalona H.E."/>
            <person name="Waterhouse R.M."/>
            <person name="Zwick A."/>
            <person name="Pang H."/>
        </authorList>
    </citation>
    <scope>NUCLEOTIDE SEQUENCE [LARGE SCALE GENOMIC DNA]</scope>
    <source>
        <strain evidence="2">SYSU2018</strain>
    </source>
</reference>
<comment type="caution">
    <text evidence="2">The sequence shown here is derived from an EMBL/GenBank/DDBJ whole genome shotgun (WGS) entry which is preliminary data.</text>
</comment>
<accession>A0ABD2N3Z7</accession>
<evidence type="ECO:0000256" key="1">
    <source>
        <dbReference type="SAM" id="Phobius"/>
    </source>
</evidence>
<dbReference type="EMBL" id="JABFTP020000062">
    <property type="protein sequence ID" value="KAL3273354.1"/>
    <property type="molecule type" value="Genomic_DNA"/>
</dbReference>
<gene>
    <name evidence="2" type="ORF">HHI36_014802</name>
</gene>
<dbReference type="Proteomes" id="UP001516400">
    <property type="component" value="Unassembled WGS sequence"/>
</dbReference>
<evidence type="ECO:0000313" key="3">
    <source>
        <dbReference type="Proteomes" id="UP001516400"/>
    </source>
</evidence>
<sequence length="177" mass="20320">MSHAINSDKQGTSHVAEQLKIPQEEVQRLKRSNKNISSQIFEKVSISFLLYPLFNTRIIFFKLKIHTLLANLASTFSFCFPIPFLYAPTGITVKRETDEECLFTCGGRQPTEKDRVQFSTETHLQLCLITLASASIPYSHYPNPKDTRNRWPESSSKLVPALLLLNNWHEMLKGCKY</sequence>
<proteinExistence type="predicted"/>
<evidence type="ECO:0000313" key="2">
    <source>
        <dbReference type="EMBL" id="KAL3273354.1"/>
    </source>
</evidence>
<feature type="transmembrane region" description="Helical" evidence="1">
    <location>
        <begin position="40"/>
        <end position="60"/>
    </location>
</feature>
<dbReference type="AlphaFoldDB" id="A0ABD2N3Z7"/>
<protein>
    <submittedName>
        <fullName evidence="2">Uncharacterized protein</fullName>
    </submittedName>
</protein>
<organism evidence="2 3">
    <name type="scientific">Cryptolaemus montrouzieri</name>
    <dbReference type="NCBI Taxonomy" id="559131"/>
    <lineage>
        <taxon>Eukaryota</taxon>
        <taxon>Metazoa</taxon>
        <taxon>Ecdysozoa</taxon>
        <taxon>Arthropoda</taxon>
        <taxon>Hexapoda</taxon>
        <taxon>Insecta</taxon>
        <taxon>Pterygota</taxon>
        <taxon>Neoptera</taxon>
        <taxon>Endopterygota</taxon>
        <taxon>Coleoptera</taxon>
        <taxon>Polyphaga</taxon>
        <taxon>Cucujiformia</taxon>
        <taxon>Coccinelloidea</taxon>
        <taxon>Coccinellidae</taxon>
        <taxon>Scymninae</taxon>
        <taxon>Scymnini</taxon>
        <taxon>Cryptolaemus</taxon>
    </lineage>
</organism>
<name>A0ABD2N3Z7_9CUCU</name>